<gene>
    <name evidence="1" type="ORF">QBZ16_002543</name>
</gene>
<accession>A0AAD9MJN0</accession>
<evidence type="ECO:0000313" key="2">
    <source>
        <dbReference type="Proteomes" id="UP001255856"/>
    </source>
</evidence>
<protein>
    <submittedName>
        <fullName evidence="1">Uncharacterized protein</fullName>
    </submittedName>
</protein>
<name>A0AAD9MJN0_PROWI</name>
<dbReference type="Proteomes" id="UP001255856">
    <property type="component" value="Unassembled WGS sequence"/>
</dbReference>
<reference evidence="1" key="1">
    <citation type="submission" date="2021-01" db="EMBL/GenBank/DDBJ databases">
        <authorList>
            <person name="Eckstrom K.M.E."/>
        </authorList>
    </citation>
    <scope>NUCLEOTIDE SEQUENCE</scope>
    <source>
        <strain evidence="1">UVCC 0001</strain>
    </source>
</reference>
<organism evidence="1 2">
    <name type="scientific">Prototheca wickerhamii</name>
    <dbReference type="NCBI Taxonomy" id="3111"/>
    <lineage>
        <taxon>Eukaryota</taxon>
        <taxon>Viridiplantae</taxon>
        <taxon>Chlorophyta</taxon>
        <taxon>core chlorophytes</taxon>
        <taxon>Trebouxiophyceae</taxon>
        <taxon>Chlorellales</taxon>
        <taxon>Chlorellaceae</taxon>
        <taxon>Prototheca</taxon>
    </lineage>
</organism>
<dbReference type="EMBL" id="JASFZW010000002">
    <property type="protein sequence ID" value="KAK2080147.1"/>
    <property type="molecule type" value="Genomic_DNA"/>
</dbReference>
<keyword evidence="2" id="KW-1185">Reference proteome</keyword>
<sequence>MTYAYARFYVPFPTERHLLKWTGTAEYTNQPGIYIQAWPLRPWYTQMRYGEVGGGPGCFAKVASAAPGSRILFRLTSTVAGKFGVKVLQLEPTLTWGGAFYTVTGSDPPDTNFTGTVEYVNMPGTKWDVTAYDPRTEYVNWNLKELKSGLCEYQSDIKK</sequence>
<comment type="caution">
    <text evidence="1">The sequence shown here is derived from an EMBL/GenBank/DDBJ whole genome shotgun (WGS) entry which is preliminary data.</text>
</comment>
<evidence type="ECO:0000313" key="1">
    <source>
        <dbReference type="EMBL" id="KAK2080147.1"/>
    </source>
</evidence>
<dbReference type="AlphaFoldDB" id="A0AAD9MJN0"/>
<proteinExistence type="predicted"/>